<dbReference type="SMART" id="SM00220">
    <property type="entry name" value="S_TKc"/>
    <property type="match status" value="1"/>
</dbReference>
<comment type="similarity">
    <text evidence="7">Belongs to the protein kinase superfamily.</text>
</comment>
<dbReference type="AlphaFoldDB" id="A0A9N8DIF8"/>
<comment type="caution">
    <text evidence="9">The sequence shown here is derived from an EMBL/GenBank/DDBJ whole genome shotgun (WGS) entry which is preliminary data.</text>
</comment>
<evidence type="ECO:0000259" key="8">
    <source>
        <dbReference type="PROSITE" id="PS50011"/>
    </source>
</evidence>
<evidence type="ECO:0000256" key="4">
    <source>
        <dbReference type="ARBA" id="ARBA00022777"/>
    </source>
</evidence>
<name>A0A9N8DIF8_9STRA</name>
<evidence type="ECO:0000256" key="2">
    <source>
        <dbReference type="ARBA" id="ARBA00022679"/>
    </source>
</evidence>
<dbReference type="Proteomes" id="UP001153069">
    <property type="component" value="Unassembled WGS sequence"/>
</dbReference>
<feature type="domain" description="Protein kinase" evidence="8">
    <location>
        <begin position="67"/>
        <end position="337"/>
    </location>
</feature>
<evidence type="ECO:0000256" key="5">
    <source>
        <dbReference type="ARBA" id="ARBA00022840"/>
    </source>
</evidence>
<organism evidence="9 10">
    <name type="scientific">Seminavis robusta</name>
    <dbReference type="NCBI Taxonomy" id="568900"/>
    <lineage>
        <taxon>Eukaryota</taxon>
        <taxon>Sar</taxon>
        <taxon>Stramenopiles</taxon>
        <taxon>Ochrophyta</taxon>
        <taxon>Bacillariophyta</taxon>
        <taxon>Bacillariophyceae</taxon>
        <taxon>Bacillariophycidae</taxon>
        <taxon>Naviculales</taxon>
        <taxon>Naviculaceae</taxon>
        <taxon>Seminavis</taxon>
    </lineage>
</organism>
<gene>
    <name evidence="9" type="ORF">SEMRO_138_G064760.1</name>
</gene>
<dbReference type="SUPFAM" id="SSF56112">
    <property type="entry name" value="Protein kinase-like (PK-like)"/>
    <property type="match status" value="1"/>
</dbReference>
<evidence type="ECO:0000256" key="1">
    <source>
        <dbReference type="ARBA" id="ARBA00022527"/>
    </source>
</evidence>
<accession>A0A9N8DIF8</accession>
<dbReference type="PROSITE" id="PS00108">
    <property type="entry name" value="PROTEIN_KINASE_ST"/>
    <property type="match status" value="1"/>
</dbReference>
<dbReference type="InterPro" id="IPR017441">
    <property type="entry name" value="Protein_kinase_ATP_BS"/>
</dbReference>
<evidence type="ECO:0000313" key="9">
    <source>
        <dbReference type="EMBL" id="CAB9502500.1"/>
    </source>
</evidence>
<dbReference type="GO" id="GO:0005524">
    <property type="term" value="F:ATP binding"/>
    <property type="evidence" value="ECO:0007669"/>
    <property type="project" value="UniProtKB-UniRule"/>
</dbReference>
<dbReference type="OrthoDB" id="40902at2759"/>
<sequence>MAQPLTNTVELIKSSSSHKLEELSEENTENNLEHDDLSVSASILIESNVVDCQYWEGEDSFSFHTWYEMGQAIGEGSFGSVHKCFQRQGEKDSSSTMGSSFVVKAVPDELYNEKEIKIMDLLDDCPNIVQVVDLFHDNDASFIVMEEMEGGDLFEKVSQNGAYSEKKAKVLFKTLLETIQFCHSRGIAHCDIKPENILLQSQEDDTTIKVADFGLAKPFRYPNGRKVPMHAMQGTFEYAAPEVWEVFAPDEEDKGYGERCDIWSCGVVLYYLLSGCLPFVGKDARDTIDQVSLGRFKFPRRQWNKVSYHAKFLIAQLLQVDPDDRCTLKEALSSPWFDGIEEQATREF</sequence>
<proteinExistence type="inferred from homology"/>
<dbReference type="InterPro" id="IPR000719">
    <property type="entry name" value="Prot_kinase_dom"/>
</dbReference>
<keyword evidence="3 6" id="KW-0547">Nucleotide-binding</keyword>
<dbReference type="InterPro" id="IPR011009">
    <property type="entry name" value="Kinase-like_dom_sf"/>
</dbReference>
<keyword evidence="5 6" id="KW-0067">ATP-binding</keyword>
<dbReference type="Gene3D" id="3.30.200.20">
    <property type="entry name" value="Phosphorylase Kinase, domain 1"/>
    <property type="match status" value="1"/>
</dbReference>
<evidence type="ECO:0000256" key="6">
    <source>
        <dbReference type="PROSITE-ProRule" id="PRU10141"/>
    </source>
</evidence>
<feature type="binding site" evidence="6">
    <location>
        <position position="104"/>
    </location>
    <ligand>
        <name>ATP</name>
        <dbReference type="ChEBI" id="CHEBI:30616"/>
    </ligand>
</feature>
<evidence type="ECO:0000256" key="3">
    <source>
        <dbReference type="ARBA" id="ARBA00022741"/>
    </source>
</evidence>
<dbReference type="Gene3D" id="1.10.510.10">
    <property type="entry name" value="Transferase(Phosphotransferase) domain 1"/>
    <property type="match status" value="1"/>
</dbReference>
<dbReference type="PROSITE" id="PS50011">
    <property type="entry name" value="PROTEIN_KINASE_DOM"/>
    <property type="match status" value="1"/>
</dbReference>
<dbReference type="InterPro" id="IPR050205">
    <property type="entry name" value="CDPK_Ser/Thr_kinases"/>
</dbReference>
<evidence type="ECO:0000313" key="10">
    <source>
        <dbReference type="Proteomes" id="UP001153069"/>
    </source>
</evidence>
<dbReference type="GO" id="GO:0004674">
    <property type="term" value="F:protein serine/threonine kinase activity"/>
    <property type="evidence" value="ECO:0007669"/>
    <property type="project" value="UniProtKB-KW"/>
</dbReference>
<evidence type="ECO:0000256" key="7">
    <source>
        <dbReference type="RuleBase" id="RU000304"/>
    </source>
</evidence>
<dbReference type="PANTHER" id="PTHR24349">
    <property type="entry name" value="SERINE/THREONINE-PROTEIN KINASE"/>
    <property type="match status" value="1"/>
</dbReference>
<dbReference type="CDD" id="cd05117">
    <property type="entry name" value="STKc_CAMK"/>
    <property type="match status" value="1"/>
</dbReference>
<dbReference type="PROSITE" id="PS00107">
    <property type="entry name" value="PROTEIN_KINASE_ATP"/>
    <property type="match status" value="1"/>
</dbReference>
<dbReference type="FunFam" id="1.10.510.10:FF:000571">
    <property type="entry name" value="Maternal embryonic leucine zipper kinase"/>
    <property type="match status" value="1"/>
</dbReference>
<dbReference type="Pfam" id="PF00069">
    <property type="entry name" value="Pkinase"/>
    <property type="match status" value="1"/>
</dbReference>
<reference evidence="9" key="1">
    <citation type="submission" date="2020-06" db="EMBL/GenBank/DDBJ databases">
        <authorList>
            <consortium name="Plant Systems Biology data submission"/>
        </authorList>
    </citation>
    <scope>NUCLEOTIDE SEQUENCE</scope>
    <source>
        <strain evidence="9">D6</strain>
    </source>
</reference>
<keyword evidence="10" id="KW-1185">Reference proteome</keyword>
<keyword evidence="2" id="KW-0808">Transferase</keyword>
<keyword evidence="4 9" id="KW-0418">Kinase</keyword>
<dbReference type="InterPro" id="IPR008271">
    <property type="entry name" value="Ser/Thr_kinase_AS"/>
</dbReference>
<keyword evidence="1 7" id="KW-0723">Serine/threonine-protein kinase</keyword>
<protein>
    <submittedName>
        <fullName evidence="9">MAP kinase-activated protein kinase 2</fullName>
    </submittedName>
</protein>
<dbReference type="EMBL" id="CAICTM010000137">
    <property type="protein sequence ID" value="CAB9502500.1"/>
    <property type="molecule type" value="Genomic_DNA"/>
</dbReference>